<proteinExistence type="predicted"/>
<sequence>MMDNKRQNPARAALCYERDQVRTAHIRPRTLPTGAPQSQQRFSSMNLIRRVQFNVDWTFHYRGCPCESYIYIYSALRKYSAPLNQTTFCHISGLKFKFFVKNQQQVGHNREVE</sequence>
<comment type="caution">
    <text evidence="1">The sequence shown here is derived from an EMBL/GenBank/DDBJ whole genome shotgun (WGS) entry which is preliminary data.</text>
</comment>
<name>A0ABU7A7N0_9TELE</name>
<reference evidence="1 2" key="1">
    <citation type="submission" date="2021-07" db="EMBL/GenBank/DDBJ databases">
        <authorList>
            <person name="Palmer J.M."/>
        </authorList>
    </citation>
    <scope>NUCLEOTIDE SEQUENCE [LARGE SCALE GENOMIC DNA]</scope>
    <source>
        <strain evidence="1 2">AT_MEX2019</strain>
        <tissue evidence="1">Muscle</tissue>
    </source>
</reference>
<protein>
    <submittedName>
        <fullName evidence="1">Uncharacterized protein</fullName>
    </submittedName>
</protein>
<dbReference type="Proteomes" id="UP001345963">
    <property type="component" value="Unassembled WGS sequence"/>
</dbReference>
<keyword evidence="2" id="KW-1185">Reference proteome</keyword>
<gene>
    <name evidence="1" type="ORF">ATANTOWER_022402</name>
</gene>
<evidence type="ECO:0000313" key="2">
    <source>
        <dbReference type="Proteomes" id="UP001345963"/>
    </source>
</evidence>
<evidence type="ECO:0000313" key="1">
    <source>
        <dbReference type="EMBL" id="MED6234109.1"/>
    </source>
</evidence>
<organism evidence="1 2">
    <name type="scientific">Ataeniobius toweri</name>
    <dbReference type="NCBI Taxonomy" id="208326"/>
    <lineage>
        <taxon>Eukaryota</taxon>
        <taxon>Metazoa</taxon>
        <taxon>Chordata</taxon>
        <taxon>Craniata</taxon>
        <taxon>Vertebrata</taxon>
        <taxon>Euteleostomi</taxon>
        <taxon>Actinopterygii</taxon>
        <taxon>Neopterygii</taxon>
        <taxon>Teleostei</taxon>
        <taxon>Neoteleostei</taxon>
        <taxon>Acanthomorphata</taxon>
        <taxon>Ovalentaria</taxon>
        <taxon>Atherinomorphae</taxon>
        <taxon>Cyprinodontiformes</taxon>
        <taxon>Goodeidae</taxon>
        <taxon>Ataeniobius</taxon>
    </lineage>
</organism>
<dbReference type="EMBL" id="JAHUTI010004887">
    <property type="protein sequence ID" value="MED6234109.1"/>
    <property type="molecule type" value="Genomic_DNA"/>
</dbReference>
<accession>A0ABU7A7N0</accession>